<dbReference type="InterPro" id="IPR022181">
    <property type="entry name" value="Bcl2-/adenovirus-E1B"/>
</dbReference>
<gene>
    <name evidence="3" type="ORF">CTOB1V02_LOCUS10612</name>
</gene>
<reference evidence="3" key="1">
    <citation type="submission" date="2020-11" db="EMBL/GenBank/DDBJ databases">
        <authorList>
            <person name="Tran Van P."/>
        </authorList>
    </citation>
    <scope>NUCLEOTIDE SEQUENCE</scope>
</reference>
<evidence type="ECO:0000313" key="3">
    <source>
        <dbReference type="EMBL" id="CAD7232785.1"/>
    </source>
</evidence>
<dbReference type="Pfam" id="PF13716">
    <property type="entry name" value="CRAL_TRIO_2"/>
    <property type="match status" value="1"/>
</dbReference>
<evidence type="ECO:0000259" key="2">
    <source>
        <dbReference type="Pfam" id="PF13716"/>
    </source>
</evidence>
<dbReference type="EMBL" id="OB665141">
    <property type="protein sequence ID" value="CAD7232785.1"/>
    <property type="molecule type" value="Genomic_DNA"/>
</dbReference>
<dbReference type="Pfam" id="PF12496">
    <property type="entry name" value="BNIP2"/>
    <property type="match status" value="1"/>
</dbReference>
<dbReference type="AlphaFoldDB" id="A0A7R8WLL1"/>
<sequence length="556" mass="61281">MTKNCLRSFFVQENLSTLSDSTLMQSALDNAFLEDPTSSSEPMLTAGSRTLSASSLNADIPDIEPDENVGYVIESVDVPNCPFEMKRLAAKYPGRYAVLETSTSTPLSGDDDDATDRGSLQLDDESSRSRSKRDVNPAAAACSRKLPLPVTPCSKLSNCSQPHKTPDQVLLPISNGDHYFEDFYHPRDGKLRMMEHRSYQKANMKMVTTSTPAPHVLRTPIPVALPISPVATIKEEESEGDVSSSILNVTFVDSDSESEDLNQGFMESPESLPDAPDEDNDENLHPTSEVMNQAFCATATEDAPTKVVVPVMLLDDGTFTFSDSDSDDGSAFDPSKPKPAPRRTARKSQKSADGAQAKKIVLRPPSLTAMLDGSSLATDDSEDEDDVDLGQLDLSAISGNSTPCPGTQRSASAEESKRSLSAQLNNPPELTGFRDMYVQGIRKRVDMKVIEHYKRCLSHGGYMDDGSELPIVVFSACYLPDRSRSDYNYTISHRLRKNLQGLYIVHPTVWVKAFFVFSRVFISSKFSRKLRYVETLHDLNRLIPTGNLNIPERVKQ</sequence>
<dbReference type="OrthoDB" id="19923at2759"/>
<evidence type="ECO:0000256" key="1">
    <source>
        <dbReference type="SAM" id="MobiDB-lite"/>
    </source>
</evidence>
<feature type="region of interest" description="Disordered" evidence="1">
    <location>
        <begin position="102"/>
        <end position="140"/>
    </location>
</feature>
<feature type="compositionally biased region" description="Basic and acidic residues" evidence="1">
    <location>
        <begin position="125"/>
        <end position="135"/>
    </location>
</feature>
<protein>
    <recommendedName>
        <fullName evidence="2">CRAL-TRIO domain-containing protein</fullName>
    </recommendedName>
</protein>
<feature type="region of interest" description="Disordered" evidence="1">
    <location>
        <begin position="395"/>
        <end position="427"/>
    </location>
</feature>
<feature type="compositionally biased region" description="Basic residues" evidence="1">
    <location>
        <begin position="339"/>
        <end position="349"/>
    </location>
</feature>
<accession>A0A7R8WLL1</accession>
<dbReference type="InterPro" id="IPR001251">
    <property type="entry name" value="CRAL-TRIO_dom"/>
</dbReference>
<feature type="region of interest" description="Disordered" evidence="1">
    <location>
        <begin position="254"/>
        <end position="285"/>
    </location>
</feature>
<feature type="region of interest" description="Disordered" evidence="1">
    <location>
        <begin position="321"/>
        <end position="366"/>
    </location>
</feature>
<proteinExistence type="predicted"/>
<dbReference type="Gene3D" id="3.40.525.10">
    <property type="entry name" value="CRAL-TRIO lipid binding domain"/>
    <property type="match status" value="1"/>
</dbReference>
<organism evidence="3">
    <name type="scientific">Cyprideis torosa</name>
    <dbReference type="NCBI Taxonomy" id="163714"/>
    <lineage>
        <taxon>Eukaryota</taxon>
        <taxon>Metazoa</taxon>
        <taxon>Ecdysozoa</taxon>
        <taxon>Arthropoda</taxon>
        <taxon>Crustacea</taxon>
        <taxon>Oligostraca</taxon>
        <taxon>Ostracoda</taxon>
        <taxon>Podocopa</taxon>
        <taxon>Podocopida</taxon>
        <taxon>Cytherocopina</taxon>
        <taxon>Cytheroidea</taxon>
        <taxon>Cytherideidae</taxon>
        <taxon>Cyprideis</taxon>
    </lineage>
</organism>
<feature type="compositionally biased region" description="Polar residues" evidence="1">
    <location>
        <begin position="397"/>
        <end position="411"/>
    </location>
</feature>
<name>A0A7R8WLL1_9CRUS</name>
<dbReference type="InterPro" id="IPR036865">
    <property type="entry name" value="CRAL-TRIO_dom_sf"/>
</dbReference>
<feature type="domain" description="CRAL-TRIO" evidence="2">
    <location>
        <begin position="491"/>
        <end position="551"/>
    </location>
</feature>